<feature type="compositionally biased region" description="Basic and acidic residues" evidence="11">
    <location>
        <begin position="1265"/>
        <end position="1276"/>
    </location>
</feature>
<keyword evidence="3" id="KW-1003">Cell membrane</keyword>
<keyword evidence="7 12" id="KW-0472">Membrane</keyword>
<name>A0AAD5FSM1_SILAS</name>
<dbReference type="PANTHER" id="PTHR32546:SF7">
    <property type="entry name" value="G-PROTEIN COUPLED RECEPTOR 179-RELATED"/>
    <property type="match status" value="1"/>
</dbReference>
<feature type="region of interest" description="Disordered" evidence="11">
    <location>
        <begin position="710"/>
        <end position="780"/>
    </location>
</feature>
<evidence type="ECO:0000256" key="3">
    <source>
        <dbReference type="ARBA" id="ARBA00022475"/>
    </source>
</evidence>
<feature type="compositionally biased region" description="Low complexity" evidence="11">
    <location>
        <begin position="769"/>
        <end position="780"/>
    </location>
</feature>
<dbReference type="InterPro" id="IPR017978">
    <property type="entry name" value="GPCR_3_C"/>
</dbReference>
<keyword evidence="5 12" id="KW-1133">Transmembrane helix</keyword>
<feature type="transmembrane region" description="Helical" evidence="12">
    <location>
        <begin position="433"/>
        <end position="457"/>
    </location>
</feature>
<evidence type="ECO:0000256" key="10">
    <source>
        <dbReference type="ARBA" id="ARBA00023224"/>
    </source>
</evidence>
<accession>A0AAD5FSM1</accession>
<dbReference type="Pfam" id="PF00003">
    <property type="entry name" value="7tm_3"/>
    <property type="match status" value="1"/>
</dbReference>
<keyword evidence="15" id="KW-1185">Reference proteome</keyword>
<gene>
    <name evidence="14" type="ORF">C0J50_13913</name>
</gene>
<dbReference type="GO" id="GO:0004930">
    <property type="term" value="F:G protein-coupled receptor activity"/>
    <property type="evidence" value="ECO:0007669"/>
    <property type="project" value="UniProtKB-KW"/>
</dbReference>
<keyword evidence="4 12" id="KW-0812">Transmembrane</keyword>
<feature type="region of interest" description="Disordered" evidence="11">
    <location>
        <begin position="905"/>
        <end position="976"/>
    </location>
</feature>
<comment type="subcellular location">
    <subcellularLocation>
        <location evidence="1">Cell membrane</location>
        <topology evidence="1">Multi-pass membrane protein</topology>
    </subcellularLocation>
</comment>
<evidence type="ECO:0000256" key="9">
    <source>
        <dbReference type="ARBA" id="ARBA00023180"/>
    </source>
</evidence>
<feature type="region of interest" description="Disordered" evidence="11">
    <location>
        <begin position="1265"/>
        <end position="1298"/>
    </location>
</feature>
<protein>
    <submittedName>
        <fullName evidence="14">G-protein coupled receptor 158 isoform X1</fullName>
    </submittedName>
</protein>
<evidence type="ECO:0000256" key="5">
    <source>
        <dbReference type="ARBA" id="ARBA00022989"/>
    </source>
</evidence>
<dbReference type="CDD" id="cd15293">
    <property type="entry name" value="7tmC_GPR158-like"/>
    <property type="match status" value="1"/>
</dbReference>
<organism evidence="14 15">
    <name type="scientific">Silurus asotus</name>
    <name type="common">Amur catfish</name>
    <name type="synonym">Parasilurus asotus</name>
    <dbReference type="NCBI Taxonomy" id="30991"/>
    <lineage>
        <taxon>Eukaryota</taxon>
        <taxon>Metazoa</taxon>
        <taxon>Chordata</taxon>
        <taxon>Craniata</taxon>
        <taxon>Vertebrata</taxon>
        <taxon>Euteleostomi</taxon>
        <taxon>Actinopterygii</taxon>
        <taxon>Neopterygii</taxon>
        <taxon>Teleostei</taxon>
        <taxon>Ostariophysi</taxon>
        <taxon>Siluriformes</taxon>
        <taxon>Siluridae</taxon>
        <taxon>Silurus</taxon>
    </lineage>
</organism>
<comment type="similarity">
    <text evidence="2">Belongs to the G-protein coupled receptor 3 family.</text>
</comment>
<feature type="domain" description="G-protein coupled receptors family 3 profile" evidence="13">
    <location>
        <begin position="420"/>
        <end position="619"/>
    </location>
</feature>
<dbReference type="Proteomes" id="UP001205998">
    <property type="component" value="Unassembled WGS sequence"/>
</dbReference>
<proteinExistence type="inferred from homology"/>
<feature type="transmembrane region" description="Helical" evidence="12">
    <location>
        <begin position="391"/>
        <end position="412"/>
    </location>
</feature>
<reference evidence="14" key="1">
    <citation type="submission" date="2018-07" db="EMBL/GenBank/DDBJ databases">
        <title>Comparative genomics of catfishes provides insights into carnivory and benthic adaptation.</title>
        <authorList>
            <person name="Zhang Y."/>
            <person name="Wang D."/>
            <person name="Peng Z."/>
            <person name="Zheng S."/>
            <person name="Shao F."/>
            <person name="Tao W."/>
        </authorList>
    </citation>
    <scope>NUCLEOTIDE SEQUENCE</scope>
    <source>
        <strain evidence="14">Chongqing</strain>
    </source>
</reference>
<feature type="transmembrane region" description="Helical" evidence="12">
    <location>
        <begin position="592"/>
        <end position="613"/>
    </location>
</feature>
<evidence type="ECO:0000256" key="8">
    <source>
        <dbReference type="ARBA" id="ARBA00023170"/>
    </source>
</evidence>
<evidence type="ECO:0000256" key="12">
    <source>
        <dbReference type="SAM" id="Phobius"/>
    </source>
</evidence>
<keyword evidence="10" id="KW-0807">Transducer</keyword>
<dbReference type="EMBL" id="MU551531">
    <property type="protein sequence ID" value="KAI5626624.1"/>
    <property type="molecule type" value="Genomic_DNA"/>
</dbReference>
<dbReference type="InterPro" id="IPR043458">
    <property type="entry name" value="GPR158/179"/>
</dbReference>
<feature type="compositionally biased region" description="Polar residues" evidence="11">
    <location>
        <begin position="947"/>
        <end position="956"/>
    </location>
</feature>
<feature type="compositionally biased region" description="Basic and acidic residues" evidence="11">
    <location>
        <begin position="1059"/>
        <end position="1082"/>
    </location>
</feature>
<evidence type="ECO:0000313" key="15">
    <source>
        <dbReference type="Proteomes" id="UP001205998"/>
    </source>
</evidence>
<evidence type="ECO:0000256" key="2">
    <source>
        <dbReference type="ARBA" id="ARBA00007242"/>
    </source>
</evidence>
<dbReference type="PROSITE" id="PS50259">
    <property type="entry name" value="G_PROTEIN_RECEP_F3_4"/>
    <property type="match status" value="1"/>
</dbReference>
<evidence type="ECO:0000259" key="13">
    <source>
        <dbReference type="PROSITE" id="PS50259"/>
    </source>
</evidence>
<evidence type="ECO:0000256" key="6">
    <source>
        <dbReference type="ARBA" id="ARBA00023040"/>
    </source>
</evidence>
<feature type="region of interest" description="Disordered" evidence="11">
    <location>
        <begin position="1051"/>
        <end position="1088"/>
    </location>
</feature>
<comment type="caution">
    <text evidence="14">The sequence shown here is derived from an EMBL/GenBank/DDBJ whole genome shotgun (WGS) entry which is preliminary data.</text>
</comment>
<feature type="region of interest" description="Disordered" evidence="11">
    <location>
        <begin position="1"/>
        <end position="24"/>
    </location>
</feature>
<keyword evidence="6" id="KW-0297">G-protein coupled receptor</keyword>
<evidence type="ECO:0000313" key="14">
    <source>
        <dbReference type="EMBL" id="KAI5626624.1"/>
    </source>
</evidence>
<keyword evidence="8 14" id="KW-0675">Receptor</keyword>
<dbReference type="GO" id="GO:0045211">
    <property type="term" value="C:postsynaptic membrane"/>
    <property type="evidence" value="ECO:0007669"/>
    <property type="project" value="UniProtKB-SubCell"/>
</dbReference>
<feature type="transmembrane region" description="Helical" evidence="12">
    <location>
        <begin position="477"/>
        <end position="499"/>
    </location>
</feature>
<dbReference type="PANTHER" id="PTHR32546">
    <property type="entry name" value="G-PROTEIN COUPLED RECEPTOR 158-RELATED"/>
    <property type="match status" value="1"/>
</dbReference>
<keyword evidence="9" id="KW-0325">Glycoprotein</keyword>
<evidence type="ECO:0000256" key="4">
    <source>
        <dbReference type="ARBA" id="ARBA00022692"/>
    </source>
</evidence>
<feature type="compositionally biased region" description="Low complexity" evidence="11">
    <location>
        <begin position="923"/>
        <end position="939"/>
    </location>
</feature>
<evidence type="ECO:0000256" key="11">
    <source>
        <dbReference type="SAM" id="MobiDB-lite"/>
    </source>
</evidence>
<feature type="compositionally biased region" description="Polar residues" evidence="11">
    <location>
        <begin position="905"/>
        <end position="915"/>
    </location>
</feature>
<evidence type="ECO:0000256" key="1">
    <source>
        <dbReference type="ARBA" id="ARBA00004651"/>
    </source>
</evidence>
<feature type="compositionally biased region" description="Low complexity" evidence="11">
    <location>
        <begin position="1"/>
        <end position="22"/>
    </location>
</feature>
<dbReference type="GO" id="GO:0043005">
    <property type="term" value="C:neuron projection"/>
    <property type="evidence" value="ECO:0007669"/>
    <property type="project" value="UniProtKB-SubCell"/>
</dbReference>
<sequence length="1493" mass="168308">MLSPNLNSSTSSSQGPTPSASNARCTVEEELAGNMHSPSVSTNPPVVVKEEEQDWSVPENYLYTGDASLLSSSRCSTSFQLTAQHGAIPHNIKALLYQSSTSLTNTVNFLNLIFQASDLRETSLREDIDWYHSLIRSMLVGERPSLVRNALLSFNADPTTTQPQLVLLASKGLSQDIYLQDLTLAWEKPQSLPHGLNQSWFKLLNSNNPSFSGLSRQVLRNDLSTLDTPKWAHGGTYVTNSSGLQWGEAPFLECMEGRFMPGWLLTLSMPFYGLKPDLSPEFSVSRFLGRGFVLVSTAADVKTDTTAFQESQKTSVRPFVPIFQERMFNSSKVQNSDANLWLCFGETVDDGSRITHGCYPLIPMCVPCWPGCKQCQDGSPCWVDQDWKLRGVLLAVHSFFVALVLISMLRVYQCRRTRVLIIYFKPSTFRCILLRWVRLLGFAIVYGTVTLKMYRVLNVFLSCTAQRLPYMSSTSVLRMLGVMLLTVKWFLCAWSMGVLQNQDRNIPLLITLTTWDGQKFRACDLDRWDYMMAMAELLFLCWSSSLSSAVKAVPSAFHEPRYMGVAVHNELLFSTMFHLLRFIKPSLHPDWTLVLFFIHVHITITVTLGLLFLPKFLHISQLIKEDNASEMCEDEVDLRRSCLHAHNSFTSGCWSDHNLDPDDIQGELKKLYAQLEVHKTKKMEKNNPHLRKKRSSRLTFGRSLIRRITEIPESMSRQSSRRDKDASRAGGTPKGSGSFLATSVSTRVNKRNETAEPPSPPVRGTAMRNSSVKSWINKSSSETESIDKAPIFYKSFSAQNLAVNNNFLQPVSTRVQKSFSFTENHSDCYLLSPNKSLVETAESLKINLKDKFGNADFQDEQTSGLNMANQKHAEEQTIPPTFTSPPSLIYVCPWEFASSLTCSSPPATKTESGLNSDVEPSRPKLSISSSAPGSPYSFPNPMAHYGLSSQSATQTLHPAKSMVDKKGRSKHNSKNELIREKGTFQQARSATLSSAIKSIKRTQTPRRLMTSDESKPCLVKQAAIKVSSERKSISNPSPHIHLWESAYENVTQSQNCGERPQRLTESTKDRGSSTAPRSKEYQWDIPNKTRPQTTIADICPWEVMQQDQIKQITSNKDISLQETLGQASRTNYEPRKGIEQHHRLTEAEMPPGDVEQDPAKVVSEATKPTERVIYVNPLPGAKRQNPVRQETLRTEVCPWETCDTQTNQEMRRVDVHPWKSNARLQKNSDSKCLPRLLTKQLTGAAHVEMRPWDFPEGTSCKWESKLREKPGDDVKKTRATKQPTSTAETCPWDFPESPPTVKDYLRESKETSTKPKQGDTTWLVSKKEDLYPEEAEVTERSEGITITKEADISVLEREHVHAKISLWETIMLESVQPGKSNADSAFTDDSEEQRAENYADIHLQETKQSAQSQNDLEVHMYPWDLEVSEREMKGKRVNRPLTRCDALCPWEMKGGSNALHPHNANIITWEEPIAEDESDAETAAEAFIFPPDL</sequence>
<evidence type="ECO:0000256" key="7">
    <source>
        <dbReference type="ARBA" id="ARBA00023136"/>
    </source>
</evidence>